<evidence type="ECO:0000259" key="1">
    <source>
        <dbReference type="Pfam" id="PF12697"/>
    </source>
</evidence>
<dbReference type="Proteomes" id="UP000326877">
    <property type="component" value="Unassembled WGS sequence"/>
</dbReference>
<dbReference type="SUPFAM" id="SSF53474">
    <property type="entry name" value="alpha/beta-Hydrolases"/>
    <property type="match status" value="1"/>
</dbReference>
<accession>A0A8H6E352</accession>
<dbReference type="Pfam" id="PF12697">
    <property type="entry name" value="Abhydrolase_6"/>
    <property type="match status" value="1"/>
</dbReference>
<name>A0A5N7CLL5_PETAA</name>
<dbReference type="InterPro" id="IPR000073">
    <property type="entry name" value="AB_hydrolase_1"/>
</dbReference>
<protein>
    <submittedName>
        <fullName evidence="2">Alpha/beta hydrolase fold-1</fullName>
    </submittedName>
</protein>
<keyword evidence="2" id="KW-0378">Hydrolase</keyword>
<gene>
    <name evidence="2" type="ORF">BDV23DRAFT_190461</name>
    <name evidence="3" type="ORF">ETB97_007211</name>
</gene>
<evidence type="ECO:0000313" key="3">
    <source>
        <dbReference type="EMBL" id="KAF5856560.1"/>
    </source>
</evidence>
<dbReference type="PANTHER" id="PTHR37017:SF3">
    <property type="entry name" value="AB HYDROLASE-1 DOMAIN-CONTAINING PROTEIN"/>
    <property type="match status" value="1"/>
</dbReference>
<dbReference type="InterPro" id="IPR052897">
    <property type="entry name" value="Sec-Metab_Biosynth_Hydrolase"/>
</dbReference>
<dbReference type="OrthoDB" id="1263307at2759"/>
<reference evidence="3 4" key="1">
    <citation type="submission" date="2019-04" db="EMBL/GenBank/DDBJ databases">
        <title>Aspergillus burnettii sp. nov., novel species from soil in southeast Queensland.</title>
        <authorList>
            <person name="Gilchrist C.L.M."/>
            <person name="Pitt J.I."/>
            <person name="Lange L."/>
            <person name="Lacey H.J."/>
            <person name="Vuong D."/>
            <person name="Midgley D.J."/>
            <person name="Greenfield P."/>
            <person name="Bradbury M."/>
            <person name="Lacey E."/>
            <person name="Busk P.K."/>
            <person name="Pilgaard B."/>
            <person name="Chooi Y.H."/>
            <person name="Piggott A.M."/>
        </authorList>
    </citation>
    <scope>NUCLEOTIDE SEQUENCE [LARGE SCALE GENOMIC DNA]</scope>
    <source>
        <strain evidence="3 4">FRR 5400</strain>
    </source>
</reference>
<dbReference type="PANTHER" id="PTHR37017">
    <property type="entry name" value="AB HYDROLASE-1 DOMAIN-CONTAINING PROTEIN-RELATED"/>
    <property type="match status" value="1"/>
</dbReference>
<dbReference type="EMBL" id="SPNV01000310">
    <property type="protein sequence ID" value="KAF5856560.1"/>
    <property type="molecule type" value="Genomic_DNA"/>
</dbReference>
<keyword evidence="4" id="KW-1185">Reference proteome</keyword>
<organism evidence="2">
    <name type="scientific">Petromyces alliaceus</name>
    <name type="common">Aspergillus alliaceus</name>
    <dbReference type="NCBI Taxonomy" id="209559"/>
    <lineage>
        <taxon>Eukaryota</taxon>
        <taxon>Fungi</taxon>
        <taxon>Dikarya</taxon>
        <taxon>Ascomycota</taxon>
        <taxon>Pezizomycotina</taxon>
        <taxon>Eurotiomycetes</taxon>
        <taxon>Eurotiomycetidae</taxon>
        <taxon>Eurotiales</taxon>
        <taxon>Aspergillaceae</taxon>
        <taxon>Aspergillus</taxon>
        <taxon>Aspergillus subgen. Circumdati</taxon>
    </lineage>
</organism>
<sequence>MTPTILFVPGIWEGPSVFDRISSLLTADGFNVETAALPSTGTISPGNPSMKDDIAAVHQHLKKIVERDQEVLLVLHSAGGFIGSEAMEGLDKNAREKQGRKGGVIGIVFIAGAVVPEGYVHQPLPFAVYESGACYCSQPEVTLFGDLEKEERAKWAAVLRPQPADGWRGTTTYAGWRVVLSVYLLCEEDKSLSISLQEQFADLAGSKLVRCSAGHVPQLSQPHRVVEVIKDAVSA</sequence>
<evidence type="ECO:0000313" key="2">
    <source>
        <dbReference type="EMBL" id="KAE8394363.1"/>
    </source>
</evidence>
<proteinExistence type="predicted"/>
<accession>A0A5N7CLL5</accession>
<dbReference type="AlphaFoldDB" id="A0A5N7CLL5"/>
<evidence type="ECO:0000313" key="4">
    <source>
        <dbReference type="Proteomes" id="UP000541154"/>
    </source>
</evidence>
<feature type="domain" description="AB hydrolase-1" evidence="1">
    <location>
        <begin position="5"/>
        <end position="227"/>
    </location>
</feature>
<reference evidence="2" key="2">
    <citation type="submission" date="2019-04" db="EMBL/GenBank/DDBJ databases">
        <title>Friends and foes A comparative genomics studyof 23 Aspergillus species from section Flavi.</title>
        <authorList>
            <consortium name="DOE Joint Genome Institute"/>
            <person name="Kjaerbolling I."/>
            <person name="Vesth T."/>
            <person name="Frisvad J.C."/>
            <person name="Nybo J.L."/>
            <person name="Theobald S."/>
            <person name="Kildgaard S."/>
            <person name="Isbrandt T."/>
            <person name="Kuo A."/>
            <person name="Sato A."/>
            <person name="Lyhne E.K."/>
            <person name="Kogle M.E."/>
            <person name="Wiebenga A."/>
            <person name="Kun R.S."/>
            <person name="Lubbers R.J."/>
            <person name="Makela M.R."/>
            <person name="Barry K."/>
            <person name="Chovatia M."/>
            <person name="Clum A."/>
            <person name="Daum C."/>
            <person name="Haridas S."/>
            <person name="He G."/>
            <person name="LaButti K."/>
            <person name="Lipzen A."/>
            <person name="Mondo S."/>
            <person name="Riley R."/>
            <person name="Salamov A."/>
            <person name="Simmons B.A."/>
            <person name="Magnuson J.K."/>
            <person name="Henrissat B."/>
            <person name="Mortensen U.H."/>
            <person name="Larsen T.O."/>
            <person name="Devries R.P."/>
            <person name="Grigoriev I.V."/>
            <person name="Machida M."/>
            <person name="Baker S.E."/>
            <person name="Andersen M.R."/>
        </authorList>
    </citation>
    <scope>NUCLEOTIDE SEQUENCE [LARGE SCALE GENOMIC DNA]</scope>
    <source>
        <strain evidence="2">IBT 14317</strain>
    </source>
</reference>
<dbReference type="GO" id="GO:0016787">
    <property type="term" value="F:hydrolase activity"/>
    <property type="evidence" value="ECO:0007669"/>
    <property type="project" value="UniProtKB-KW"/>
</dbReference>
<dbReference type="Proteomes" id="UP000541154">
    <property type="component" value="Unassembled WGS sequence"/>
</dbReference>
<dbReference type="InterPro" id="IPR029058">
    <property type="entry name" value="AB_hydrolase_fold"/>
</dbReference>
<dbReference type="EMBL" id="ML735224">
    <property type="protein sequence ID" value="KAE8394363.1"/>
    <property type="molecule type" value="Genomic_DNA"/>
</dbReference>
<dbReference type="Gene3D" id="3.40.50.1820">
    <property type="entry name" value="alpha/beta hydrolase"/>
    <property type="match status" value="1"/>
</dbReference>